<sequence>MTRIHPLKDHLHPMFHYSDHEDPTHESLEELPETEIRARVAGVVHQEVVIAMDHHPRMFNLRF</sequence>
<keyword evidence="2" id="KW-1185">Reference proteome</keyword>
<comment type="caution">
    <text evidence="1">The sequence shown here is derived from an EMBL/GenBank/DDBJ whole genome shotgun (WGS) entry which is preliminary data.</text>
</comment>
<dbReference type="Proteomes" id="UP000095767">
    <property type="component" value="Unassembled WGS sequence"/>
</dbReference>
<proteinExistence type="predicted"/>
<evidence type="ECO:0000313" key="1">
    <source>
        <dbReference type="EMBL" id="OEL28285.1"/>
    </source>
</evidence>
<evidence type="ECO:0000313" key="2">
    <source>
        <dbReference type="Proteomes" id="UP000095767"/>
    </source>
</evidence>
<accession>A0A1E5VT43</accession>
<reference evidence="1 2" key="1">
    <citation type="submission" date="2016-09" db="EMBL/GenBank/DDBJ databases">
        <title>The draft genome of Dichanthelium oligosanthes: A C3 panicoid grass species.</title>
        <authorList>
            <person name="Studer A.J."/>
            <person name="Schnable J.C."/>
            <person name="Brutnell T.P."/>
        </authorList>
    </citation>
    <scope>NUCLEOTIDE SEQUENCE [LARGE SCALE GENOMIC DNA]</scope>
    <source>
        <strain evidence="2">cv. Kellogg 1175</strain>
        <tissue evidence="1">Leaf</tissue>
    </source>
</reference>
<name>A0A1E5VT43_9POAL</name>
<protein>
    <submittedName>
        <fullName evidence="1">Uncharacterized protein</fullName>
    </submittedName>
</protein>
<dbReference type="EMBL" id="LWDX02030374">
    <property type="protein sequence ID" value="OEL28285.1"/>
    <property type="molecule type" value="Genomic_DNA"/>
</dbReference>
<organism evidence="1 2">
    <name type="scientific">Dichanthelium oligosanthes</name>
    <dbReference type="NCBI Taxonomy" id="888268"/>
    <lineage>
        <taxon>Eukaryota</taxon>
        <taxon>Viridiplantae</taxon>
        <taxon>Streptophyta</taxon>
        <taxon>Embryophyta</taxon>
        <taxon>Tracheophyta</taxon>
        <taxon>Spermatophyta</taxon>
        <taxon>Magnoliopsida</taxon>
        <taxon>Liliopsida</taxon>
        <taxon>Poales</taxon>
        <taxon>Poaceae</taxon>
        <taxon>PACMAD clade</taxon>
        <taxon>Panicoideae</taxon>
        <taxon>Panicodae</taxon>
        <taxon>Paniceae</taxon>
        <taxon>Dichantheliinae</taxon>
        <taxon>Dichanthelium</taxon>
    </lineage>
</organism>
<gene>
    <name evidence="1" type="ORF">BAE44_0010692</name>
</gene>
<dbReference type="AlphaFoldDB" id="A0A1E5VT43"/>